<dbReference type="InterPro" id="IPR017451">
    <property type="entry name" value="F-box-assoc_interact_dom"/>
</dbReference>
<reference evidence="2" key="1">
    <citation type="submission" date="2019-07" db="EMBL/GenBank/DDBJ databases">
        <authorList>
            <person name="Dittberner H."/>
        </authorList>
    </citation>
    <scope>NUCLEOTIDE SEQUENCE [LARGE SCALE GENOMIC DNA]</scope>
</reference>
<dbReference type="AlphaFoldDB" id="A0A565B4S5"/>
<accession>A0A565B4S5</accession>
<evidence type="ECO:0000259" key="1">
    <source>
        <dbReference type="Pfam" id="PF08268"/>
    </source>
</evidence>
<keyword evidence="3" id="KW-1185">Reference proteome</keyword>
<feature type="domain" description="F-box associated beta-propeller type 3" evidence="1">
    <location>
        <begin position="34"/>
        <end position="318"/>
    </location>
</feature>
<dbReference type="InterPro" id="IPR013187">
    <property type="entry name" value="F-box-assoc_dom_typ3"/>
</dbReference>
<dbReference type="NCBIfam" id="TIGR01640">
    <property type="entry name" value="F_box_assoc_1"/>
    <property type="match status" value="1"/>
</dbReference>
<dbReference type="PANTHER" id="PTHR31111">
    <property type="entry name" value="BNAA05G37150D PROTEIN-RELATED"/>
    <property type="match status" value="1"/>
</dbReference>
<sequence length="341" mass="38597">MWSSIIRSPKFVRSFFSISSTRPRFVVALSNGIFKSNEERLVFLFSYEEGESSSLVPNFDMALPCVGFRSLAASCPSLHGFLAVKALGGLIICNPSTEQFVKFPDPVLYHYVGYDPIDDQHKALSVSLSIPFGPVGTPLVHKVLTIGQDRGWRHIETSLYHHAFLYSLTSGSIVCFHVRSDKLTYIKAPPVILDYGINGSEATFIEYKGKLASIVADPYNRFQRFDLWILEDVEKHEWSKKTCEIPLSVWDSVGGFRMSFPGTNKAGEIIMAPTILSRDVRPFYIFYYNVETRNTRIVRLQGIGDNQEFRRSCGFIDKNECHVRISPQHIESIASFKNPTT</sequence>
<protein>
    <recommendedName>
        <fullName evidence="1">F-box associated beta-propeller type 3 domain-containing protein</fullName>
    </recommendedName>
</protein>
<comment type="caution">
    <text evidence="2">The sequence shown here is derived from an EMBL/GenBank/DDBJ whole genome shotgun (WGS) entry which is preliminary data.</text>
</comment>
<dbReference type="OrthoDB" id="1108318at2759"/>
<dbReference type="Proteomes" id="UP000489600">
    <property type="component" value="Unassembled WGS sequence"/>
</dbReference>
<evidence type="ECO:0000313" key="2">
    <source>
        <dbReference type="EMBL" id="VVA96678.1"/>
    </source>
</evidence>
<dbReference type="Pfam" id="PF08268">
    <property type="entry name" value="FBA_3"/>
    <property type="match status" value="1"/>
</dbReference>
<dbReference type="PANTHER" id="PTHR31111:SF111">
    <property type="entry name" value="F-BOX DOMAIN-CONTAINING PROTEIN"/>
    <property type="match status" value="1"/>
</dbReference>
<organism evidence="2 3">
    <name type="scientific">Arabis nemorensis</name>
    <dbReference type="NCBI Taxonomy" id="586526"/>
    <lineage>
        <taxon>Eukaryota</taxon>
        <taxon>Viridiplantae</taxon>
        <taxon>Streptophyta</taxon>
        <taxon>Embryophyta</taxon>
        <taxon>Tracheophyta</taxon>
        <taxon>Spermatophyta</taxon>
        <taxon>Magnoliopsida</taxon>
        <taxon>eudicotyledons</taxon>
        <taxon>Gunneridae</taxon>
        <taxon>Pentapetalae</taxon>
        <taxon>rosids</taxon>
        <taxon>malvids</taxon>
        <taxon>Brassicales</taxon>
        <taxon>Brassicaceae</taxon>
        <taxon>Arabideae</taxon>
        <taxon>Arabis</taxon>
    </lineage>
</organism>
<gene>
    <name evidence="2" type="ORF">ANE_LOCUS7123</name>
</gene>
<evidence type="ECO:0000313" key="3">
    <source>
        <dbReference type="Proteomes" id="UP000489600"/>
    </source>
</evidence>
<name>A0A565B4S5_9BRAS</name>
<proteinExistence type="predicted"/>
<dbReference type="EMBL" id="CABITT030000003">
    <property type="protein sequence ID" value="VVA96678.1"/>
    <property type="molecule type" value="Genomic_DNA"/>
</dbReference>